<protein>
    <recommendedName>
        <fullName evidence="8">ATP synthase subunit delta</fullName>
    </recommendedName>
    <alternativeName>
        <fullName evidence="8">ATP synthase F(1) sector subunit delta</fullName>
    </alternativeName>
    <alternativeName>
        <fullName evidence="8">F-type ATPase subunit delta</fullName>
        <shortName evidence="8">F-ATPase subunit delta</shortName>
    </alternativeName>
</protein>
<dbReference type="RefSeq" id="WP_273686446.1">
    <property type="nucleotide sequence ID" value="NZ_CP117411.1"/>
</dbReference>
<dbReference type="NCBIfam" id="TIGR01145">
    <property type="entry name" value="ATP_synt_delta"/>
    <property type="match status" value="1"/>
</dbReference>
<dbReference type="InterPro" id="IPR026015">
    <property type="entry name" value="ATP_synth_OSCP/delta_N_sf"/>
</dbReference>
<keyword evidence="8" id="KW-1003">Cell membrane</keyword>
<dbReference type="Pfam" id="PF00213">
    <property type="entry name" value="OSCP"/>
    <property type="match status" value="1"/>
</dbReference>
<evidence type="ECO:0000256" key="1">
    <source>
        <dbReference type="ARBA" id="ARBA00004370"/>
    </source>
</evidence>
<dbReference type="PANTHER" id="PTHR11910">
    <property type="entry name" value="ATP SYNTHASE DELTA CHAIN"/>
    <property type="match status" value="1"/>
</dbReference>
<dbReference type="PROSITE" id="PS00389">
    <property type="entry name" value="ATPASE_DELTA"/>
    <property type="match status" value="1"/>
</dbReference>
<evidence type="ECO:0000256" key="7">
    <source>
        <dbReference type="ARBA" id="ARBA00023310"/>
    </source>
</evidence>
<comment type="function">
    <text evidence="8">F(1)F(0) ATP synthase produces ATP from ADP in the presence of a proton or sodium gradient. F-type ATPases consist of two structural domains, F(1) containing the extramembraneous catalytic core and F(0) containing the membrane proton channel, linked together by a central stalk and a peripheral stalk. During catalysis, ATP synthesis in the catalytic domain of F(1) is coupled via a rotary mechanism of the central stalk subunits to proton translocation.</text>
</comment>
<dbReference type="NCBIfam" id="NF004402">
    <property type="entry name" value="PRK05758.2-2"/>
    <property type="match status" value="1"/>
</dbReference>
<dbReference type="SUPFAM" id="SSF47928">
    <property type="entry name" value="N-terminal domain of the delta subunit of the F1F0-ATP synthase"/>
    <property type="match status" value="1"/>
</dbReference>
<keyword evidence="10" id="KW-1185">Reference proteome</keyword>
<comment type="function">
    <text evidence="8">This protein is part of the stalk that links CF(0) to CF(1). It either transmits conformational changes from CF(0) to CF(1) or is implicated in proton conduction.</text>
</comment>
<evidence type="ECO:0000256" key="8">
    <source>
        <dbReference type="HAMAP-Rule" id="MF_01416"/>
    </source>
</evidence>
<dbReference type="InterPro" id="IPR020781">
    <property type="entry name" value="ATPase_OSCP/d_CS"/>
</dbReference>
<proteinExistence type="inferred from homology"/>
<evidence type="ECO:0000313" key="10">
    <source>
        <dbReference type="Proteomes" id="UP001220395"/>
    </source>
</evidence>
<evidence type="ECO:0000256" key="2">
    <source>
        <dbReference type="ARBA" id="ARBA00022448"/>
    </source>
</evidence>
<name>A0ABY7TH51_9SPHN</name>
<dbReference type="Proteomes" id="UP001220395">
    <property type="component" value="Chromosome"/>
</dbReference>
<comment type="subcellular location">
    <subcellularLocation>
        <location evidence="8">Cell membrane</location>
        <topology evidence="8">Peripheral membrane protein</topology>
    </subcellularLocation>
    <subcellularLocation>
        <location evidence="1">Membrane</location>
    </subcellularLocation>
</comment>
<dbReference type="EMBL" id="CP117411">
    <property type="protein sequence ID" value="WCT72485.1"/>
    <property type="molecule type" value="Genomic_DNA"/>
</dbReference>
<keyword evidence="4 8" id="KW-0406">Ion transport</keyword>
<evidence type="ECO:0000256" key="4">
    <source>
        <dbReference type="ARBA" id="ARBA00023065"/>
    </source>
</evidence>
<keyword evidence="5 8" id="KW-0472">Membrane</keyword>
<evidence type="ECO:0000313" key="9">
    <source>
        <dbReference type="EMBL" id="WCT72485.1"/>
    </source>
</evidence>
<evidence type="ECO:0000256" key="6">
    <source>
        <dbReference type="ARBA" id="ARBA00023196"/>
    </source>
</evidence>
<evidence type="ECO:0000256" key="3">
    <source>
        <dbReference type="ARBA" id="ARBA00022781"/>
    </source>
</evidence>
<accession>A0ABY7TH51</accession>
<keyword evidence="3 8" id="KW-0375">Hydrogen ion transport</keyword>
<keyword evidence="2 8" id="KW-0813">Transport</keyword>
<dbReference type="Gene3D" id="1.10.520.20">
    <property type="entry name" value="N-terminal domain of the delta subunit of the F1F0-ATP synthase"/>
    <property type="match status" value="1"/>
</dbReference>
<sequence>MDMSGGIEASLGGRYASALFDLAREEKLIDIVSSDLRQVKAAIAESPEFRLLIASPLVSRDEAGNAIAAVAGSLEIDPLTAKFLGVLAQNRRLADLPKIIKAYETLASRHRGETTAQVVSARPLSDDQVTALKAKLKDQLRRDVTVDLSVDPAILGGLIVKVGSKQIDGSIRTKLNSLAQAMKG</sequence>
<keyword evidence="6 8" id="KW-0139">CF(1)</keyword>
<reference evidence="9 10" key="1">
    <citation type="submission" date="2023-02" db="EMBL/GenBank/DDBJ databases">
        <title>Genome sequence of Sphingomonas naphthae.</title>
        <authorList>
            <person name="Kim S."/>
            <person name="Heo J."/>
            <person name="Kwon S.-W."/>
        </authorList>
    </citation>
    <scope>NUCLEOTIDE SEQUENCE [LARGE SCALE GENOMIC DNA]</scope>
    <source>
        <strain evidence="9 10">KACC 18716</strain>
    </source>
</reference>
<keyword evidence="7 8" id="KW-0066">ATP synthesis</keyword>
<gene>
    <name evidence="8" type="primary">atpH</name>
    <name evidence="9" type="ORF">PQ455_12670</name>
</gene>
<dbReference type="PRINTS" id="PR00125">
    <property type="entry name" value="ATPASEDELTA"/>
</dbReference>
<dbReference type="NCBIfam" id="NF004406">
    <property type="entry name" value="PRK05758.3-2"/>
    <property type="match status" value="1"/>
</dbReference>
<dbReference type="HAMAP" id="MF_01416">
    <property type="entry name" value="ATP_synth_delta_bact"/>
    <property type="match status" value="1"/>
</dbReference>
<comment type="similarity">
    <text evidence="8">Belongs to the ATPase delta chain family.</text>
</comment>
<organism evidence="9 10">
    <name type="scientific">Sphingomonas naphthae</name>
    <dbReference type="NCBI Taxonomy" id="1813468"/>
    <lineage>
        <taxon>Bacteria</taxon>
        <taxon>Pseudomonadati</taxon>
        <taxon>Pseudomonadota</taxon>
        <taxon>Alphaproteobacteria</taxon>
        <taxon>Sphingomonadales</taxon>
        <taxon>Sphingomonadaceae</taxon>
        <taxon>Sphingomonas</taxon>
    </lineage>
</organism>
<dbReference type="InterPro" id="IPR000711">
    <property type="entry name" value="ATPase_OSCP/dsu"/>
</dbReference>
<evidence type="ECO:0000256" key="5">
    <source>
        <dbReference type="ARBA" id="ARBA00023136"/>
    </source>
</evidence>